<organism evidence="7 8">
    <name type="scientific">Pseudodesulfovibrio profundus</name>
    <dbReference type="NCBI Taxonomy" id="57320"/>
    <lineage>
        <taxon>Bacteria</taxon>
        <taxon>Pseudomonadati</taxon>
        <taxon>Thermodesulfobacteriota</taxon>
        <taxon>Desulfovibrionia</taxon>
        <taxon>Desulfovibrionales</taxon>
        <taxon>Desulfovibrionaceae</taxon>
    </lineage>
</organism>
<comment type="similarity">
    <text evidence="5">Belongs to the FlgI family.</text>
</comment>
<evidence type="ECO:0000256" key="6">
    <source>
        <dbReference type="SAM" id="Phobius"/>
    </source>
</evidence>
<gene>
    <name evidence="5 7" type="primary">flgI</name>
    <name evidence="7" type="ORF">DPRO_0737</name>
</gene>
<feature type="transmembrane region" description="Helical" evidence="6">
    <location>
        <begin position="34"/>
        <end position="53"/>
    </location>
</feature>
<sequence>MTVMSDILHKGNGVSDMHTDNQSKYIDAKRTARSLMLVILVMAASVFWTTAIVPSPAEAARLKDIASFSGVRTNELVGYGLVVGLAGTGDGTSSTFTLRSMSNMLEKMGVETNPDDLKPKNVAAVMVTAKLPVSAKPGSSLDITVSSLGDAESLLGGILLVTPLKGLDGKVYAVAQGALTIGGFSAVGEAATAQKNIPTVGRIPNGAVVERSVPFRFNNQDRMTVNLSVRDFGTTMQVVNKINSALGGNYASAKDISTVELDLPDQFRGNMVPLMASLENLSIAPDGKAKVVVDEKTGTVVLGQDVRLSKVAVAHGNLQIVIAESEDVSQPGPFSDGTTVVTPRTDLEVNEQNNPLMLVEGATLQELVDGLNAIGAAPRDLISIIRALKAAGSLHADVEVI</sequence>
<reference evidence="8" key="1">
    <citation type="submission" date="2017-09" db="EMBL/GenBank/DDBJ databases">
        <authorList>
            <person name="Regsiter A."/>
            <person name="William W."/>
        </authorList>
    </citation>
    <scope>NUCLEOTIDE SEQUENCE [LARGE SCALE GENOMIC DNA]</scope>
    <source>
        <strain evidence="8">500-1</strain>
    </source>
</reference>
<keyword evidence="8" id="KW-1185">Reference proteome</keyword>
<dbReference type="KEGG" id="pprf:DPRO_0737"/>
<name>A0A2C8F5D0_9BACT</name>
<protein>
    <recommendedName>
        <fullName evidence="5">Flagellar P-ring protein</fullName>
    </recommendedName>
    <alternativeName>
        <fullName evidence="5">Basal body P-ring protein</fullName>
    </alternativeName>
</protein>
<dbReference type="HAMAP" id="MF_00416">
    <property type="entry name" value="FlgI"/>
    <property type="match status" value="1"/>
</dbReference>
<keyword evidence="6" id="KW-0472">Membrane</keyword>
<dbReference type="InterPro" id="IPR001782">
    <property type="entry name" value="Flag_FlgI"/>
</dbReference>
<keyword evidence="7" id="KW-0966">Cell projection</keyword>
<accession>A0A2C8F5D0</accession>
<dbReference type="PANTHER" id="PTHR30381">
    <property type="entry name" value="FLAGELLAR P-RING PERIPLASMIC PROTEIN FLGI"/>
    <property type="match status" value="1"/>
</dbReference>
<comment type="subunit">
    <text evidence="5">The basal body constitutes a major portion of the flagellar organelle and consists of four rings (L,P,S, and M) mounted on a central rod.</text>
</comment>
<dbReference type="EMBL" id="LT907975">
    <property type="protein sequence ID" value="SOB57624.1"/>
    <property type="molecule type" value="Genomic_DNA"/>
</dbReference>
<evidence type="ECO:0000256" key="3">
    <source>
        <dbReference type="ARBA" id="ARBA00022729"/>
    </source>
</evidence>
<dbReference type="GO" id="GO:0009428">
    <property type="term" value="C:bacterial-type flagellum basal body, distal rod, P ring"/>
    <property type="evidence" value="ECO:0007669"/>
    <property type="project" value="InterPro"/>
</dbReference>
<keyword evidence="7" id="KW-0969">Cilium</keyword>
<evidence type="ECO:0000256" key="4">
    <source>
        <dbReference type="ARBA" id="ARBA00023143"/>
    </source>
</evidence>
<dbReference type="GO" id="GO:0071973">
    <property type="term" value="P:bacterial-type flagellum-dependent cell motility"/>
    <property type="evidence" value="ECO:0007669"/>
    <property type="project" value="InterPro"/>
</dbReference>
<dbReference type="PANTHER" id="PTHR30381:SF0">
    <property type="entry name" value="FLAGELLAR P-RING PROTEIN"/>
    <property type="match status" value="1"/>
</dbReference>
<evidence type="ECO:0000313" key="7">
    <source>
        <dbReference type="EMBL" id="SOB57624.1"/>
    </source>
</evidence>
<keyword evidence="6" id="KW-0812">Transmembrane</keyword>
<keyword evidence="6" id="KW-1133">Transmembrane helix</keyword>
<dbReference type="AlphaFoldDB" id="A0A2C8F5D0"/>
<dbReference type="NCBIfam" id="NF003676">
    <property type="entry name" value="PRK05303.1"/>
    <property type="match status" value="1"/>
</dbReference>
<dbReference type="PRINTS" id="PR01010">
    <property type="entry name" value="FLGPRINGFLGI"/>
</dbReference>
<keyword evidence="4 5" id="KW-0975">Bacterial flagellum</keyword>
<dbReference type="Proteomes" id="UP000219215">
    <property type="component" value="Chromosome DPRO"/>
</dbReference>
<evidence type="ECO:0000313" key="8">
    <source>
        <dbReference type="Proteomes" id="UP000219215"/>
    </source>
</evidence>
<dbReference type="GO" id="GO:0005198">
    <property type="term" value="F:structural molecule activity"/>
    <property type="evidence" value="ECO:0007669"/>
    <property type="project" value="InterPro"/>
</dbReference>
<evidence type="ECO:0000256" key="1">
    <source>
        <dbReference type="ARBA" id="ARBA00002591"/>
    </source>
</evidence>
<proteinExistence type="inferred from homology"/>
<dbReference type="GO" id="GO:0030288">
    <property type="term" value="C:outer membrane-bounded periplasmic space"/>
    <property type="evidence" value="ECO:0007669"/>
    <property type="project" value="InterPro"/>
</dbReference>
<comment type="function">
    <text evidence="1 5">Assembles around the rod to form the L-ring and probably protects the motor/basal body from shearing forces during rotation.</text>
</comment>
<comment type="subcellular location">
    <subcellularLocation>
        <location evidence="2 5">Bacterial flagellum basal body</location>
    </subcellularLocation>
</comment>
<evidence type="ECO:0000256" key="2">
    <source>
        <dbReference type="ARBA" id="ARBA00004117"/>
    </source>
</evidence>
<evidence type="ECO:0000256" key="5">
    <source>
        <dbReference type="HAMAP-Rule" id="MF_00416"/>
    </source>
</evidence>
<keyword evidence="3" id="KW-0732">Signal</keyword>
<dbReference type="Pfam" id="PF02119">
    <property type="entry name" value="FlgI"/>
    <property type="match status" value="1"/>
</dbReference>
<keyword evidence="7" id="KW-0282">Flagellum</keyword>